<dbReference type="SUPFAM" id="SSF52172">
    <property type="entry name" value="CheY-like"/>
    <property type="match status" value="1"/>
</dbReference>
<dbReference type="EMBL" id="QUZK01000005">
    <property type="protein sequence ID" value="RFF32582.1"/>
    <property type="molecule type" value="Genomic_DNA"/>
</dbReference>
<protein>
    <submittedName>
        <fullName evidence="5">Response regulator</fullName>
    </submittedName>
</protein>
<evidence type="ECO:0000259" key="3">
    <source>
        <dbReference type="PROSITE" id="PS50110"/>
    </source>
</evidence>
<accession>A0A3E1KCF2</accession>
<dbReference type="GO" id="GO:0000160">
    <property type="term" value="P:phosphorelay signal transduction system"/>
    <property type="evidence" value="ECO:0007669"/>
    <property type="project" value="InterPro"/>
</dbReference>
<evidence type="ECO:0000313" key="5">
    <source>
        <dbReference type="EMBL" id="RFF32582.1"/>
    </source>
</evidence>
<keyword evidence="1 2" id="KW-0597">Phosphoprotein</keyword>
<reference evidence="5 6" key="1">
    <citation type="submission" date="2018-08" db="EMBL/GenBank/DDBJ databases">
        <title>Wenzhouxiangella salilacus sp. nov., a novel bacterium isolated from a saline lake in Xinjiang Province, China.</title>
        <authorList>
            <person name="Han S."/>
        </authorList>
    </citation>
    <scope>NUCLEOTIDE SEQUENCE [LARGE SCALE GENOMIC DNA]</scope>
    <source>
        <strain evidence="5 6">XDB06</strain>
    </source>
</reference>
<dbReference type="AlphaFoldDB" id="A0A3E1KCF2"/>
<name>A0A3E1KCF2_9GAMM</name>
<comment type="caution">
    <text evidence="5">The sequence shown here is derived from an EMBL/GenBank/DDBJ whole genome shotgun (WGS) entry which is preliminary data.</text>
</comment>
<gene>
    <name evidence="5" type="ORF">DZC52_01165</name>
</gene>
<dbReference type="PROSITE" id="PS50887">
    <property type="entry name" value="GGDEF"/>
    <property type="match status" value="1"/>
</dbReference>
<dbReference type="InterPro" id="IPR011006">
    <property type="entry name" value="CheY-like_superfamily"/>
</dbReference>
<dbReference type="SMART" id="SM00267">
    <property type="entry name" value="GGDEF"/>
    <property type="match status" value="1"/>
</dbReference>
<dbReference type="InterPro" id="IPR001789">
    <property type="entry name" value="Sig_transdc_resp-reg_receiver"/>
</dbReference>
<dbReference type="OrthoDB" id="9812260at2"/>
<proteinExistence type="predicted"/>
<dbReference type="PANTHER" id="PTHR44591:SF3">
    <property type="entry name" value="RESPONSE REGULATORY DOMAIN-CONTAINING PROTEIN"/>
    <property type="match status" value="1"/>
</dbReference>
<dbReference type="NCBIfam" id="TIGR00254">
    <property type="entry name" value="GGDEF"/>
    <property type="match status" value="1"/>
</dbReference>
<dbReference type="SMART" id="SM00448">
    <property type="entry name" value="REC"/>
    <property type="match status" value="1"/>
</dbReference>
<dbReference type="Pfam" id="PF00072">
    <property type="entry name" value="Response_reg"/>
    <property type="match status" value="1"/>
</dbReference>
<dbReference type="Pfam" id="PF00990">
    <property type="entry name" value="GGDEF"/>
    <property type="match status" value="1"/>
</dbReference>
<feature type="modified residue" description="4-aspartylphosphate" evidence="2">
    <location>
        <position position="62"/>
    </location>
</feature>
<dbReference type="PANTHER" id="PTHR44591">
    <property type="entry name" value="STRESS RESPONSE REGULATOR PROTEIN 1"/>
    <property type="match status" value="1"/>
</dbReference>
<dbReference type="SUPFAM" id="SSF55073">
    <property type="entry name" value="Nucleotide cyclase"/>
    <property type="match status" value="1"/>
</dbReference>
<feature type="domain" description="GGDEF" evidence="4">
    <location>
        <begin position="178"/>
        <end position="313"/>
    </location>
</feature>
<sequence length="363" mass="40221">MNAVTRSNSSRPRILFVDDSRLMRACATRILGQDFDLLLAESAEAAWELLQDDASIEALFSDLHMDGKSGFDLLQQVRQADQPHLVDLPVVLITGEEDGETRRKHALMLGATDFISKPFQASELLARASAYSQTSQSAKRLRLLEEEHHVDPETGLGNRRYCEERLMQAMSFAHRHQQPLVLMHLRLDGLTALLEEMGEPHAERALQRIGDTLKRRIRREDTAFRTEPETFSFLLAATDAEGAEKLQRRFMPDLEELGLCPEDEALAVKAGFIVQTPPPMNGRDGAQILEEGLSGEATPVSAVGAPSTSVPGIEQALRLLDQGREDQVTPHLEALRERLQPLLDLMGRGGALASGEGAKRDLH</sequence>
<dbReference type="Gene3D" id="3.40.50.2300">
    <property type="match status" value="1"/>
</dbReference>
<evidence type="ECO:0000256" key="1">
    <source>
        <dbReference type="ARBA" id="ARBA00022553"/>
    </source>
</evidence>
<dbReference type="InterPro" id="IPR029787">
    <property type="entry name" value="Nucleotide_cyclase"/>
</dbReference>
<dbReference type="Proteomes" id="UP000260351">
    <property type="component" value="Unassembled WGS sequence"/>
</dbReference>
<keyword evidence="6" id="KW-1185">Reference proteome</keyword>
<evidence type="ECO:0000256" key="2">
    <source>
        <dbReference type="PROSITE-ProRule" id="PRU00169"/>
    </source>
</evidence>
<dbReference type="InterPro" id="IPR043128">
    <property type="entry name" value="Rev_trsase/Diguanyl_cyclase"/>
</dbReference>
<dbReference type="Gene3D" id="3.30.70.270">
    <property type="match status" value="1"/>
</dbReference>
<feature type="domain" description="Response regulatory" evidence="3">
    <location>
        <begin position="13"/>
        <end position="132"/>
    </location>
</feature>
<evidence type="ECO:0000313" key="6">
    <source>
        <dbReference type="Proteomes" id="UP000260351"/>
    </source>
</evidence>
<dbReference type="PROSITE" id="PS50110">
    <property type="entry name" value="RESPONSE_REGULATORY"/>
    <property type="match status" value="1"/>
</dbReference>
<organism evidence="5 6">
    <name type="scientific">Wenzhouxiangella sediminis</name>
    <dbReference type="NCBI Taxonomy" id="1792836"/>
    <lineage>
        <taxon>Bacteria</taxon>
        <taxon>Pseudomonadati</taxon>
        <taxon>Pseudomonadota</taxon>
        <taxon>Gammaproteobacteria</taxon>
        <taxon>Chromatiales</taxon>
        <taxon>Wenzhouxiangellaceae</taxon>
        <taxon>Wenzhouxiangella</taxon>
    </lineage>
</organism>
<dbReference type="InterPro" id="IPR050595">
    <property type="entry name" value="Bact_response_regulator"/>
</dbReference>
<evidence type="ECO:0000259" key="4">
    <source>
        <dbReference type="PROSITE" id="PS50887"/>
    </source>
</evidence>
<dbReference type="InterPro" id="IPR000160">
    <property type="entry name" value="GGDEF_dom"/>
</dbReference>